<proteinExistence type="predicted"/>
<accession>A0A0L8CJV1</accession>
<dbReference type="Proteomes" id="UP000856022">
    <property type="component" value="Unassembled WGS sequence"/>
</dbReference>
<reference evidence="1" key="1">
    <citation type="journal article" date="2018" name="Genome Biol.">
        <title>SKESA: strategic k-mer extension for scrupulous assemblies.</title>
        <authorList>
            <person name="Souvorov A."/>
            <person name="Agarwala R."/>
            <person name="Lipman D.J."/>
        </authorList>
    </citation>
    <scope>NUCLEOTIDE SEQUENCE</scope>
    <source>
        <strain evidence="1">1930</strain>
    </source>
</reference>
<organism evidence="1">
    <name type="scientific">Vibrio parahaemolyticus</name>
    <dbReference type="NCBI Taxonomy" id="670"/>
    <lineage>
        <taxon>Bacteria</taxon>
        <taxon>Pseudomonadati</taxon>
        <taxon>Pseudomonadota</taxon>
        <taxon>Gammaproteobacteria</taxon>
        <taxon>Vibrionales</taxon>
        <taxon>Vibrionaceae</taxon>
        <taxon>Vibrio</taxon>
    </lineage>
</organism>
<evidence type="ECO:0000313" key="3">
    <source>
        <dbReference type="Proteomes" id="UP000464718"/>
    </source>
</evidence>
<sequence>MFECCLKTVENATELRKYTVMFFTDPMTLKSSNTLITPIKMAQKGAFNWLGYTTKAAMIAAFV</sequence>
<name>A0A0L8CJV1_VIBPH</name>
<dbReference type="EMBL" id="DACQKT010000007">
    <property type="protein sequence ID" value="HAS6678194.1"/>
    <property type="molecule type" value="Genomic_DNA"/>
</dbReference>
<protein>
    <submittedName>
        <fullName evidence="1">Uncharacterized protein</fullName>
    </submittedName>
</protein>
<gene>
    <name evidence="2" type="ORF">EHC69_02985</name>
    <name evidence="1" type="ORF">I7278_15370</name>
</gene>
<reference evidence="1" key="3">
    <citation type="submission" date="2019-12" db="EMBL/GenBank/DDBJ databases">
        <authorList>
            <consortium name="NCBI Pathogen Detection Project"/>
        </authorList>
    </citation>
    <scope>NUCLEOTIDE SEQUENCE</scope>
    <source>
        <strain evidence="1">1930</strain>
    </source>
</reference>
<evidence type="ECO:0000313" key="1">
    <source>
        <dbReference type="EMBL" id="HAS6678194.1"/>
    </source>
</evidence>
<dbReference type="Proteomes" id="UP000464718">
    <property type="component" value="Chromosome i"/>
</dbReference>
<reference evidence="2 3" key="2">
    <citation type="submission" date="2018-12" db="EMBL/GenBank/DDBJ databases">
        <title>Genomic insights into the evolutionary origins and pathogenicity of five Vibrio parahaemolyticus strains isolated from the shrimp with acute hepatopancreatic necrosis disease (AHPND).</title>
        <authorList>
            <person name="Yang Q."/>
            <person name="Dong X."/>
            <person name="Xie G."/>
            <person name="Fu S."/>
            <person name="Zou P."/>
            <person name="Sun J."/>
            <person name="Wang Y."/>
            <person name="Huang J."/>
        </authorList>
    </citation>
    <scope>NUCLEOTIDE SEQUENCE [LARGE SCALE GENOMIC DNA]</scope>
    <source>
        <strain evidence="2 3">20160303005-1</strain>
    </source>
</reference>
<dbReference type="AlphaFoldDB" id="A0A0L8CJV1"/>
<evidence type="ECO:0000313" key="2">
    <source>
        <dbReference type="EMBL" id="QHH08402.1"/>
    </source>
</evidence>
<dbReference type="EMBL" id="CP034298">
    <property type="protein sequence ID" value="QHH08402.1"/>
    <property type="molecule type" value="Genomic_DNA"/>
</dbReference>